<gene>
    <name evidence="12" type="ORF">SISSUDRAFT_1059042</name>
</gene>
<evidence type="ECO:0000256" key="6">
    <source>
        <dbReference type="ARBA" id="ARBA00022801"/>
    </source>
</evidence>
<dbReference type="EMBL" id="KV428017">
    <property type="protein sequence ID" value="KZT41935.1"/>
    <property type="molecule type" value="Genomic_DNA"/>
</dbReference>
<feature type="active site" description="Proton donor" evidence="8">
    <location>
        <position position="240"/>
    </location>
</feature>
<keyword evidence="7 8" id="KW-0788">Thiol protease</keyword>
<keyword evidence="4 8" id="KW-0645">Protease</keyword>
<evidence type="ECO:0000256" key="4">
    <source>
        <dbReference type="ARBA" id="ARBA00022670"/>
    </source>
</evidence>
<evidence type="ECO:0000313" key="12">
    <source>
        <dbReference type="EMBL" id="KZT41935.1"/>
    </source>
</evidence>
<evidence type="ECO:0000256" key="5">
    <source>
        <dbReference type="ARBA" id="ARBA00022786"/>
    </source>
</evidence>
<feature type="region of interest" description="Disordered" evidence="10">
    <location>
        <begin position="1"/>
        <end position="47"/>
    </location>
</feature>
<feature type="coiled-coil region" evidence="9">
    <location>
        <begin position="301"/>
        <end position="328"/>
    </location>
</feature>
<dbReference type="Pfam" id="PF18031">
    <property type="entry name" value="UCH_C"/>
    <property type="match status" value="1"/>
</dbReference>
<comment type="similarity">
    <text evidence="2 8">Belongs to the peptidase C12 family.</text>
</comment>
<protein>
    <recommendedName>
        <fullName evidence="3 8">ubiquitinyl hydrolase 1</fullName>
        <ecNumber evidence="3 8">3.4.19.12</ecNumber>
    </recommendedName>
</protein>
<dbReference type="PROSITE" id="PS52049">
    <property type="entry name" value="ULD"/>
    <property type="match status" value="1"/>
</dbReference>
<organism evidence="12 13">
    <name type="scientific">Sistotremastrum suecicum HHB10207 ss-3</name>
    <dbReference type="NCBI Taxonomy" id="1314776"/>
    <lineage>
        <taxon>Eukaryota</taxon>
        <taxon>Fungi</taxon>
        <taxon>Dikarya</taxon>
        <taxon>Basidiomycota</taxon>
        <taxon>Agaricomycotina</taxon>
        <taxon>Agaricomycetes</taxon>
        <taxon>Sistotremastrales</taxon>
        <taxon>Sistotremastraceae</taxon>
        <taxon>Sistotremastrum</taxon>
    </lineage>
</organism>
<evidence type="ECO:0000256" key="7">
    <source>
        <dbReference type="ARBA" id="ARBA00022807"/>
    </source>
</evidence>
<keyword evidence="5 8" id="KW-0833">Ubl conjugation pathway</keyword>
<dbReference type="Proteomes" id="UP000076798">
    <property type="component" value="Unassembled WGS sequence"/>
</dbReference>
<comment type="catalytic activity">
    <reaction evidence="1 8">
        <text>Thiol-dependent hydrolysis of ester, thioester, amide, peptide and isopeptide bonds formed by the C-terminal Gly of ubiquitin (a 76-residue protein attached to proteins as an intracellular targeting signal).</text>
        <dbReference type="EC" id="3.4.19.12"/>
    </reaction>
</comment>
<name>A0A166GRE6_9AGAM</name>
<evidence type="ECO:0000313" key="13">
    <source>
        <dbReference type="Proteomes" id="UP000076798"/>
    </source>
</evidence>
<accession>A0A166GRE6</accession>
<dbReference type="AlphaFoldDB" id="A0A166GRE6"/>
<evidence type="ECO:0000256" key="9">
    <source>
        <dbReference type="SAM" id="Coils"/>
    </source>
</evidence>
<evidence type="ECO:0000256" key="1">
    <source>
        <dbReference type="ARBA" id="ARBA00000707"/>
    </source>
</evidence>
<dbReference type="Gene3D" id="1.20.58.860">
    <property type="match status" value="1"/>
</dbReference>
<feature type="domain" description="UCH catalytic" evidence="11">
    <location>
        <begin position="55"/>
        <end position="305"/>
    </location>
</feature>
<feature type="site" description="Transition state stabilizer" evidence="8">
    <location>
        <position position="128"/>
    </location>
</feature>
<dbReference type="STRING" id="1314776.A0A166GRE6"/>
<dbReference type="PANTHER" id="PTHR10589:SF16">
    <property type="entry name" value="UBIQUITIN CARBOXYL-TERMINAL HYDROLASE ISOZYME L5"/>
    <property type="match status" value="1"/>
</dbReference>
<dbReference type="InterPro" id="IPR038765">
    <property type="entry name" value="Papain-like_cys_pep_sf"/>
</dbReference>
<keyword evidence="6 8" id="KW-0378">Hydrolase</keyword>
<feature type="compositionally biased region" description="Polar residues" evidence="10">
    <location>
        <begin position="31"/>
        <end position="45"/>
    </location>
</feature>
<dbReference type="Gene3D" id="3.40.532.10">
    <property type="entry name" value="Peptidase C12, ubiquitin carboxyl-terminal hydrolase"/>
    <property type="match status" value="1"/>
</dbReference>
<dbReference type="InterPro" id="IPR001578">
    <property type="entry name" value="Peptidase_C12_UCH"/>
</dbReference>
<dbReference type="GO" id="GO:0016579">
    <property type="term" value="P:protein deubiquitination"/>
    <property type="evidence" value="ECO:0007669"/>
    <property type="project" value="TreeGrafter"/>
</dbReference>
<dbReference type="Pfam" id="PF01088">
    <property type="entry name" value="Peptidase_C12"/>
    <property type="match status" value="1"/>
</dbReference>
<keyword evidence="9" id="KW-0175">Coiled coil</keyword>
<dbReference type="GO" id="GO:0006511">
    <property type="term" value="P:ubiquitin-dependent protein catabolic process"/>
    <property type="evidence" value="ECO:0007669"/>
    <property type="project" value="UniProtKB-UniRule"/>
</dbReference>
<dbReference type="GO" id="GO:0004843">
    <property type="term" value="F:cysteine-type deubiquitinase activity"/>
    <property type="evidence" value="ECO:0007669"/>
    <property type="project" value="UniProtKB-UniRule"/>
</dbReference>
<dbReference type="PROSITE" id="PS52048">
    <property type="entry name" value="UCH_DOMAIN"/>
    <property type="match status" value="1"/>
</dbReference>
<dbReference type="GO" id="GO:0005737">
    <property type="term" value="C:cytoplasm"/>
    <property type="evidence" value="ECO:0007669"/>
    <property type="project" value="TreeGrafter"/>
</dbReference>
<evidence type="ECO:0000256" key="3">
    <source>
        <dbReference type="ARBA" id="ARBA00012759"/>
    </source>
</evidence>
<dbReference type="InterPro" id="IPR036959">
    <property type="entry name" value="Peptidase_C12_UCH_sf"/>
</dbReference>
<reference evidence="12 13" key="1">
    <citation type="journal article" date="2016" name="Mol. Biol. Evol.">
        <title>Comparative Genomics of Early-Diverging Mushroom-Forming Fungi Provides Insights into the Origins of Lignocellulose Decay Capabilities.</title>
        <authorList>
            <person name="Nagy L.G."/>
            <person name="Riley R."/>
            <person name="Tritt A."/>
            <person name="Adam C."/>
            <person name="Daum C."/>
            <person name="Floudas D."/>
            <person name="Sun H."/>
            <person name="Yadav J.S."/>
            <person name="Pangilinan J."/>
            <person name="Larsson K.H."/>
            <person name="Matsuura K."/>
            <person name="Barry K."/>
            <person name="Labutti K."/>
            <person name="Kuo R."/>
            <person name="Ohm R.A."/>
            <person name="Bhattacharya S.S."/>
            <person name="Shirouzu T."/>
            <person name="Yoshinaga Y."/>
            <person name="Martin F.M."/>
            <person name="Grigoriev I.V."/>
            <person name="Hibbett D.S."/>
        </authorList>
    </citation>
    <scope>NUCLEOTIDE SEQUENCE [LARGE SCALE GENOMIC DNA]</scope>
    <source>
        <strain evidence="12 13">HHB10207 ss-3</strain>
    </source>
</reference>
<evidence type="ECO:0000259" key="11">
    <source>
        <dbReference type="PROSITE" id="PS52048"/>
    </source>
</evidence>
<feature type="region of interest" description="Disordered" evidence="10">
    <location>
        <begin position="208"/>
        <end position="231"/>
    </location>
</feature>
<feature type="active site" description="Nucleophile" evidence="8">
    <location>
        <position position="134"/>
    </location>
</feature>
<evidence type="ECO:0000256" key="8">
    <source>
        <dbReference type="PROSITE-ProRule" id="PRU01393"/>
    </source>
</evidence>
<evidence type="ECO:0000256" key="10">
    <source>
        <dbReference type="SAM" id="MobiDB-lite"/>
    </source>
</evidence>
<dbReference type="EC" id="3.4.19.12" evidence="3 8"/>
<dbReference type="SUPFAM" id="SSF54001">
    <property type="entry name" value="Cysteine proteinases"/>
    <property type="match status" value="1"/>
</dbReference>
<dbReference type="PANTHER" id="PTHR10589">
    <property type="entry name" value="UBIQUITIN CARBOXYL-TERMINAL HYDROLASE"/>
    <property type="match status" value="1"/>
</dbReference>
<sequence length="455" mass="50576">MSRSESPDELNFLSNGAPKRRQIDEDVEMKASTSATGAISQSPRTGSEHDLIGGAFAVLESDPGVFTTLIERLGVRGLEVEEVLSVDSWALDVLSPRGLIFCFLWHNDQRRREEFADPDAADVWFAHQLSDDACATQAILNVLLNCDDVDLGEELMSFREESREFTGVIKGLAISNSRHIREAHNSVARPIDVEGSIHAQVSTFSFKQPSATTKSNKKRKTFSSKSRRSGDKADEEESFHFLGYVPSGGKVWELDGLSAGPLEVGEILDTQTWLDVVRPVLRTKMQKFGGDSEGDIRFNLLALVDSKYERCSDALEALKRERIALERQLDQLKPGGDWKSLCDPGLLALSRSVFSTSVAGPEKGPTYSKSFGSQVMDRQVKIFRMTETELLSAWHTCIQEAKSAKASLEMEISRAKTVAAENAKRTHNYTPFIQEYIRCLSNEGMLEDLLKQSKS</sequence>
<dbReference type="OrthoDB" id="1924260at2759"/>
<dbReference type="InterPro" id="IPR041507">
    <property type="entry name" value="UCH_C"/>
</dbReference>
<keyword evidence="13" id="KW-1185">Reference proteome</keyword>
<proteinExistence type="inferred from homology"/>
<feature type="compositionally biased region" description="Basic residues" evidence="10">
    <location>
        <begin position="215"/>
        <end position="227"/>
    </location>
</feature>
<feature type="site" description="Important for enzyme activity" evidence="8">
    <location>
        <position position="255"/>
    </location>
</feature>
<evidence type="ECO:0000256" key="2">
    <source>
        <dbReference type="ARBA" id="ARBA00009326"/>
    </source>
</evidence>